<keyword evidence="2" id="KW-1185">Reference proteome</keyword>
<protein>
    <submittedName>
        <fullName evidence="1">Uncharacterized protein</fullName>
    </submittedName>
</protein>
<proteinExistence type="predicted"/>
<evidence type="ECO:0000313" key="2">
    <source>
        <dbReference type="Proteomes" id="UP000199515"/>
    </source>
</evidence>
<dbReference type="Proteomes" id="UP000199515">
    <property type="component" value="Unassembled WGS sequence"/>
</dbReference>
<reference evidence="1 2" key="1">
    <citation type="submission" date="2016-10" db="EMBL/GenBank/DDBJ databases">
        <authorList>
            <person name="de Groot N.N."/>
        </authorList>
    </citation>
    <scope>NUCLEOTIDE SEQUENCE [LARGE SCALE GENOMIC DNA]</scope>
    <source>
        <strain evidence="1 2">CPCC 202699</strain>
    </source>
</reference>
<sequence length="160" mass="17647">MFSVQSLVRHGKVVWHGATEHERGHISPAELSIGEENLLFEANVDAVRRHAVTDGTAHAEFQMSRGQPVLVAFATWVPEDIAALWHLATGERLGEVEHHPAPRRRARQIYVDNAVSRRAVRLEPVLSNAPAGIRAELPGSILFDAPFGITTDCFVDRFAA</sequence>
<dbReference type="AlphaFoldDB" id="A0A1H3NKI9"/>
<dbReference type="RefSeq" id="WP_091294829.1">
    <property type="nucleotide sequence ID" value="NZ_FNON01000007.1"/>
</dbReference>
<evidence type="ECO:0000313" key="1">
    <source>
        <dbReference type="EMBL" id="SDY89314.1"/>
    </source>
</evidence>
<accession>A0A1H3NKI9</accession>
<dbReference type="STRING" id="589385.SAMN05421504_107343"/>
<dbReference type="OrthoDB" id="24041at2"/>
<gene>
    <name evidence="1" type="ORF">SAMN05421504_107343</name>
</gene>
<dbReference type="EMBL" id="FNON01000007">
    <property type="protein sequence ID" value="SDY89314.1"/>
    <property type="molecule type" value="Genomic_DNA"/>
</dbReference>
<name>A0A1H3NKI9_9PSEU</name>
<organism evidence="1 2">
    <name type="scientific">Amycolatopsis xylanica</name>
    <dbReference type="NCBI Taxonomy" id="589385"/>
    <lineage>
        <taxon>Bacteria</taxon>
        <taxon>Bacillati</taxon>
        <taxon>Actinomycetota</taxon>
        <taxon>Actinomycetes</taxon>
        <taxon>Pseudonocardiales</taxon>
        <taxon>Pseudonocardiaceae</taxon>
        <taxon>Amycolatopsis</taxon>
    </lineage>
</organism>
<dbReference type="Gene3D" id="3.30.470.20">
    <property type="entry name" value="ATP-grasp fold, B domain"/>
    <property type="match status" value="1"/>
</dbReference>